<proteinExistence type="inferred from homology"/>
<dbReference type="InterPro" id="IPR011010">
    <property type="entry name" value="DNA_brk_join_enz"/>
</dbReference>
<feature type="domain" description="Core-binding (CB)" evidence="5">
    <location>
        <begin position="12"/>
        <end position="96"/>
    </location>
</feature>
<evidence type="ECO:0000256" key="1">
    <source>
        <dbReference type="ARBA" id="ARBA00008857"/>
    </source>
</evidence>
<organism evidence="6">
    <name type="scientific">bioreactor metagenome</name>
    <dbReference type="NCBI Taxonomy" id="1076179"/>
    <lineage>
        <taxon>unclassified sequences</taxon>
        <taxon>metagenomes</taxon>
        <taxon>ecological metagenomes</taxon>
    </lineage>
</organism>
<dbReference type="Pfam" id="PF00589">
    <property type="entry name" value="Phage_integrase"/>
    <property type="match status" value="1"/>
</dbReference>
<gene>
    <name evidence="6" type="primary">xerC_117</name>
    <name evidence="6" type="ORF">SDC9_75679</name>
</gene>
<dbReference type="InterPro" id="IPR044068">
    <property type="entry name" value="CB"/>
</dbReference>
<dbReference type="Gene3D" id="1.10.150.130">
    <property type="match status" value="1"/>
</dbReference>
<dbReference type="InterPro" id="IPR010998">
    <property type="entry name" value="Integrase_recombinase_N"/>
</dbReference>
<dbReference type="PROSITE" id="PS51898">
    <property type="entry name" value="TYR_RECOMBINASE"/>
    <property type="match status" value="1"/>
</dbReference>
<name>A0A644YL66_9ZZZZ</name>
<evidence type="ECO:0000256" key="2">
    <source>
        <dbReference type="ARBA" id="ARBA00023125"/>
    </source>
</evidence>
<dbReference type="GO" id="GO:0006310">
    <property type="term" value="P:DNA recombination"/>
    <property type="evidence" value="ECO:0007669"/>
    <property type="project" value="UniProtKB-KW"/>
</dbReference>
<dbReference type="GO" id="GO:0003677">
    <property type="term" value="F:DNA binding"/>
    <property type="evidence" value="ECO:0007669"/>
    <property type="project" value="UniProtKB-KW"/>
</dbReference>
<dbReference type="InterPro" id="IPR013762">
    <property type="entry name" value="Integrase-like_cat_sf"/>
</dbReference>
<dbReference type="AlphaFoldDB" id="A0A644YL66"/>
<evidence type="ECO:0000313" key="6">
    <source>
        <dbReference type="EMBL" id="MPM29140.1"/>
    </source>
</evidence>
<keyword evidence="2" id="KW-0238">DNA-binding</keyword>
<dbReference type="EMBL" id="VSSQ01005434">
    <property type="protein sequence ID" value="MPM29140.1"/>
    <property type="molecule type" value="Genomic_DNA"/>
</dbReference>
<dbReference type="SUPFAM" id="SSF56349">
    <property type="entry name" value="DNA breaking-rejoining enzymes"/>
    <property type="match status" value="1"/>
</dbReference>
<dbReference type="GO" id="GO:0015074">
    <property type="term" value="P:DNA integration"/>
    <property type="evidence" value="ECO:0007669"/>
    <property type="project" value="InterPro"/>
</dbReference>
<comment type="caution">
    <text evidence="6">The sequence shown here is derived from an EMBL/GenBank/DDBJ whole genome shotgun (WGS) entry which is preliminary data.</text>
</comment>
<evidence type="ECO:0000256" key="3">
    <source>
        <dbReference type="ARBA" id="ARBA00023172"/>
    </source>
</evidence>
<keyword evidence="3" id="KW-0233">DNA recombination</keyword>
<accession>A0A644YL66</accession>
<dbReference type="PROSITE" id="PS51900">
    <property type="entry name" value="CB"/>
    <property type="match status" value="1"/>
</dbReference>
<dbReference type="Gene3D" id="1.10.443.10">
    <property type="entry name" value="Intergrase catalytic core"/>
    <property type="match status" value="1"/>
</dbReference>
<protein>
    <submittedName>
        <fullName evidence="6">Tyrosine recombinase XerC</fullName>
    </submittedName>
</protein>
<evidence type="ECO:0000259" key="5">
    <source>
        <dbReference type="PROSITE" id="PS51900"/>
    </source>
</evidence>
<comment type="similarity">
    <text evidence="1">Belongs to the 'phage' integrase family.</text>
</comment>
<dbReference type="InterPro" id="IPR050090">
    <property type="entry name" value="Tyrosine_recombinase_XerCD"/>
</dbReference>
<dbReference type="PANTHER" id="PTHR30349">
    <property type="entry name" value="PHAGE INTEGRASE-RELATED"/>
    <property type="match status" value="1"/>
</dbReference>
<evidence type="ECO:0000259" key="4">
    <source>
        <dbReference type="PROSITE" id="PS51898"/>
    </source>
</evidence>
<dbReference type="CDD" id="cd00397">
    <property type="entry name" value="DNA_BRE_C"/>
    <property type="match status" value="1"/>
</dbReference>
<dbReference type="PANTHER" id="PTHR30349:SF64">
    <property type="entry name" value="PROPHAGE INTEGRASE INTD-RELATED"/>
    <property type="match status" value="1"/>
</dbReference>
<feature type="domain" description="Tyr recombinase" evidence="4">
    <location>
        <begin position="114"/>
        <end position="294"/>
    </location>
</feature>
<sequence>MKIKLNQKDEKFTLQEAFERYQKQSKIRNLSEYTIKYQINYFRKFINFINNEKFLIEDININIIDDYIYSMMEDGNKTKSINTALIALNAFLHWCMDNDYCNRFKTKLVKQDEIIKDTYSEEQLLKLLKKPNIKKCNFAEYRNWVIINYLVSTGNRSNTIINIQIKDLDLYNQVVKLTTTKSRKQQIIPLSTSLCKILEEYLQYRKGESEDFLFCSEQGSQMSRYTLTSAITLYNRRRSVDLTSIHAFRHTFAKMYILNGGDICKLQKLMGHADIMTTKKYINLYAKDVQKDYDRLNPLDNFLISNNKEYITMKK</sequence>
<dbReference type="InterPro" id="IPR002104">
    <property type="entry name" value="Integrase_catalytic"/>
</dbReference>
<reference evidence="6" key="1">
    <citation type="submission" date="2019-08" db="EMBL/GenBank/DDBJ databases">
        <authorList>
            <person name="Kucharzyk K."/>
            <person name="Murdoch R.W."/>
            <person name="Higgins S."/>
            <person name="Loffler F."/>
        </authorList>
    </citation>
    <scope>NUCLEOTIDE SEQUENCE</scope>
</reference>